<dbReference type="EMBL" id="QTSX02000806">
    <property type="protein sequence ID" value="KAJ9084796.1"/>
    <property type="molecule type" value="Genomic_DNA"/>
</dbReference>
<reference evidence="1" key="1">
    <citation type="submission" date="2022-04" db="EMBL/GenBank/DDBJ databases">
        <title>Genome of the entomopathogenic fungus Entomophthora muscae.</title>
        <authorList>
            <person name="Elya C."/>
            <person name="Lovett B.R."/>
            <person name="Lee E."/>
            <person name="Macias A.M."/>
            <person name="Hajek A.E."/>
            <person name="De Bivort B.L."/>
            <person name="Kasson M.T."/>
            <person name="De Fine Licht H.H."/>
            <person name="Stajich J.E."/>
        </authorList>
    </citation>
    <scope>NUCLEOTIDE SEQUENCE</scope>
    <source>
        <strain evidence="1">Berkeley</strain>
    </source>
</reference>
<dbReference type="Proteomes" id="UP001165960">
    <property type="component" value="Unassembled WGS sequence"/>
</dbReference>
<protein>
    <submittedName>
        <fullName evidence="1">Uncharacterized protein</fullName>
    </submittedName>
</protein>
<name>A0ACC2UDS2_9FUNG</name>
<organism evidence="1 2">
    <name type="scientific">Entomophthora muscae</name>
    <dbReference type="NCBI Taxonomy" id="34485"/>
    <lineage>
        <taxon>Eukaryota</taxon>
        <taxon>Fungi</taxon>
        <taxon>Fungi incertae sedis</taxon>
        <taxon>Zoopagomycota</taxon>
        <taxon>Entomophthoromycotina</taxon>
        <taxon>Entomophthoromycetes</taxon>
        <taxon>Entomophthorales</taxon>
        <taxon>Entomophthoraceae</taxon>
        <taxon>Entomophthora</taxon>
    </lineage>
</organism>
<accession>A0ACC2UDS2</accession>
<keyword evidence="2" id="KW-1185">Reference proteome</keyword>
<evidence type="ECO:0000313" key="2">
    <source>
        <dbReference type="Proteomes" id="UP001165960"/>
    </source>
</evidence>
<proteinExistence type="predicted"/>
<comment type="caution">
    <text evidence="1">The sequence shown here is derived from an EMBL/GenBank/DDBJ whole genome shotgun (WGS) entry which is preliminary data.</text>
</comment>
<gene>
    <name evidence="1" type="ORF">DSO57_1020476</name>
</gene>
<evidence type="ECO:0000313" key="1">
    <source>
        <dbReference type="EMBL" id="KAJ9084796.1"/>
    </source>
</evidence>
<sequence length="371" mass="42978">MHPLRQDANTFDEWAQLLTMTSRFPKLRCISSKVFSSEELMFLAEFCRTLPKLNHLRAFIAYNANPLELSTGFENLTSLSLIEIEGCSDIRKLLHSFCCPNLKKLFLVHQRPENIDVKEVVERFPTLDHISLACFVGSFEHSIIIDFKTSFISKMFAQIREGQMISVDFKPLLTPIKIPLSRQDLAIRYHTIQTLLKNSERIADMLELVPSIRKATVSMYTVPPELPFFFSWLAEIDDLEFAILSGSDLFKQTITFKATKLRLFVSDFPPLTGSCWIQKNFSNLEMLEFPDLHNIIWPESPPNFKHIICLNSTLEEELECFLDRSKSCNRVSLPRYNFQDHKAKGTFDKFPGVNFDFIKGGFIVFEYPYIK</sequence>